<organism evidence="1 2">
    <name type="scientific">Pseudo-nitzschia multistriata</name>
    <dbReference type="NCBI Taxonomy" id="183589"/>
    <lineage>
        <taxon>Eukaryota</taxon>
        <taxon>Sar</taxon>
        <taxon>Stramenopiles</taxon>
        <taxon>Ochrophyta</taxon>
        <taxon>Bacillariophyta</taxon>
        <taxon>Bacillariophyceae</taxon>
        <taxon>Bacillariophycidae</taxon>
        <taxon>Bacillariales</taxon>
        <taxon>Bacillariaceae</taxon>
        <taxon>Pseudo-nitzschia</taxon>
    </lineage>
</organism>
<keyword evidence="2" id="KW-1185">Reference proteome</keyword>
<dbReference type="AlphaFoldDB" id="A0A448ZME1"/>
<sequence length="81" mass="9281">MMRRKGFYRRFRNCVFLTLAIGYAVAYFYFSSNSHAVLLSDEVYHVDHHDMAAATGAVVDLHSTKIQQEASTIAHVYKPVR</sequence>
<dbReference type="EMBL" id="CAACVS010000523">
    <property type="protein sequence ID" value="VEU43163.1"/>
    <property type="molecule type" value="Genomic_DNA"/>
</dbReference>
<protein>
    <submittedName>
        <fullName evidence="1">Uncharacterized protein</fullName>
    </submittedName>
</protein>
<name>A0A448ZME1_9STRA</name>
<proteinExistence type="predicted"/>
<evidence type="ECO:0000313" key="2">
    <source>
        <dbReference type="Proteomes" id="UP000291116"/>
    </source>
</evidence>
<dbReference type="Proteomes" id="UP000291116">
    <property type="component" value="Unassembled WGS sequence"/>
</dbReference>
<reference evidence="1 2" key="1">
    <citation type="submission" date="2019-01" db="EMBL/GenBank/DDBJ databases">
        <authorList>
            <person name="Ferrante I. M."/>
        </authorList>
    </citation>
    <scope>NUCLEOTIDE SEQUENCE [LARGE SCALE GENOMIC DNA]</scope>
    <source>
        <strain evidence="1 2">B856</strain>
    </source>
</reference>
<gene>
    <name evidence="1" type="ORF">PSNMU_V1.4_AUG-EV-PASAV3_0101710</name>
</gene>
<evidence type="ECO:0000313" key="1">
    <source>
        <dbReference type="EMBL" id="VEU43163.1"/>
    </source>
</evidence>
<accession>A0A448ZME1</accession>